<dbReference type="OrthoDB" id="10051235at2759"/>
<accession>A0A813ZNB2</accession>
<sequence>MKQSVFVLFLSCFCVIISADSFVSSNADAYGHLLTMSDHLIVRAANDQSSYAVMNLDTLWWNTCVYSGTTDEYIYSVSMGKSQNSSQLTFVAIGLIISTNTQFVRIINGIDSCAVLDEQILPTDTARLEHVVLAVDDSGQVAFGLSMGVFFVYDLLNYNIQLTNYSSIWNMTAWYFGSQPTWYPGFIPFAMAATSIDSVLVVGYQCDLVNFFCTPCAYYMTQANVQKPSTMPYLLLLPNELVYQDYPYYISSNIMNMAISIQDGRSVALIGLSQYDTVVMIEFIPTDIILIKSYISDVLGVGYGQSLVWLSNDTCAIVSLTRAISPWSVSRIEIVEFDSNNDMSAPLFTLPNSQQPADSSTSTSNILLVVVTHANLAILFGYSEVVLVIPFASASMSSQYLSFNANSIGLMQTTSCIPGTYNDITTVGPCKLCPIGTRNAGYSTISSCTACNSSSFCPLGSIADIPLDTVNNISQALAYPESPDSIIFDDILIQAMFSIGSTPSCILVSPLFWTVIVIAMALLLLSIVGILQLVRWGGKHRAVIVRIFRQTDLIGEGTLWMGGLMSFGIIVLVCFAYVFSNSFVYLYPIEKTNSVPFACDTTMRNAKFSTSLQLLATPRNQEEAPIFSLLDSQQFTLEVNFVQTLFNCSSLTIQQIIGVNLIQLPWLNCSYGDQIPATQTVSLTLPAHQMTLNFILGGPYYIGGAYVCLRGSSAASEGSIHFRQVLSFCQMFYTDNQTLAQATQINIQLTKVINRTTGLSPSDATKYTGIWIPTFTIEAINDELVYFQQGSYLRYLTNMTTFQVTFVETPFFIKNTQDPIARQGEIIFHNVLFTIVALEIFGLVFLIVKLTMAPVFWFIVAKIQKKMSNRVGVVEDNNDAPIDAGQNLEAAQKNTTAQPGVELNRLFLR</sequence>
<comment type="caution">
    <text evidence="3">The sequence shown here is derived from an EMBL/GenBank/DDBJ whole genome shotgun (WGS) entry which is preliminary data.</text>
</comment>
<dbReference type="Proteomes" id="UP000663877">
    <property type="component" value="Unassembled WGS sequence"/>
</dbReference>
<feature type="signal peptide" evidence="2">
    <location>
        <begin position="1"/>
        <end position="19"/>
    </location>
</feature>
<keyword evidence="2" id="KW-0732">Signal</keyword>
<gene>
    <name evidence="3" type="ORF">BJG266_LOCUS10463</name>
    <name evidence="4" type="ORF">QVE165_LOCUS14917</name>
</gene>
<feature type="chain" id="PRO_5036223705" description="Transmembrane protein" evidence="2">
    <location>
        <begin position="20"/>
        <end position="909"/>
    </location>
</feature>
<name>A0A813ZNB2_9BILA</name>
<dbReference type="Proteomes" id="UP000663832">
    <property type="component" value="Unassembled WGS sequence"/>
</dbReference>
<keyword evidence="1" id="KW-0812">Transmembrane</keyword>
<evidence type="ECO:0000256" key="1">
    <source>
        <dbReference type="SAM" id="Phobius"/>
    </source>
</evidence>
<organism evidence="3 6">
    <name type="scientific">Adineta steineri</name>
    <dbReference type="NCBI Taxonomy" id="433720"/>
    <lineage>
        <taxon>Eukaryota</taxon>
        <taxon>Metazoa</taxon>
        <taxon>Spiralia</taxon>
        <taxon>Gnathifera</taxon>
        <taxon>Rotifera</taxon>
        <taxon>Eurotatoria</taxon>
        <taxon>Bdelloidea</taxon>
        <taxon>Adinetida</taxon>
        <taxon>Adinetidae</taxon>
        <taxon>Adineta</taxon>
    </lineage>
</organism>
<keyword evidence="5" id="KW-1185">Reference proteome</keyword>
<evidence type="ECO:0000313" key="3">
    <source>
        <dbReference type="EMBL" id="CAF0900896.1"/>
    </source>
</evidence>
<evidence type="ECO:0000313" key="6">
    <source>
        <dbReference type="Proteomes" id="UP000663877"/>
    </source>
</evidence>
<feature type="transmembrane region" description="Helical" evidence="1">
    <location>
        <begin position="557"/>
        <end position="579"/>
    </location>
</feature>
<feature type="transmembrane region" description="Helical" evidence="1">
    <location>
        <begin position="831"/>
        <end position="860"/>
    </location>
</feature>
<keyword evidence="1" id="KW-1133">Transmembrane helix</keyword>
<proteinExistence type="predicted"/>
<dbReference type="EMBL" id="CAJNOI010000037">
    <property type="protein sequence ID" value="CAF0900896.1"/>
    <property type="molecule type" value="Genomic_DNA"/>
</dbReference>
<dbReference type="AlphaFoldDB" id="A0A813ZNB2"/>
<protein>
    <recommendedName>
        <fullName evidence="7">Transmembrane protein</fullName>
    </recommendedName>
</protein>
<evidence type="ECO:0000256" key="2">
    <source>
        <dbReference type="SAM" id="SignalP"/>
    </source>
</evidence>
<reference evidence="3" key="1">
    <citation type="submission" date="2021-02" db="EMBL/GenBank/DDBJ databases">
        <authorList>
            <person name="Nowell W R."/>
        </authorList>
    </citation>
    <scope>NUCLEOTIDE SEQUENCE</scope>
</reference>
<dbReference type="EMBL" id="CAJNOM010000080">
    <property type="protein sequence ID" value="CAF1000753.1"/>
    <property type="molecule type" value="Genomic_DNA"/>
</dbReference>
<evidence type="ECO:0008006" key="7">
    <source>
        <dbReference type="Google" id="ProtNLM"/>
    </source>
</evidence>
<feature type="transmembrane region" description="Helical" evidence="1">
    <location>
        <begin position="511"/>
        <end position="536"/>
    </location>
</feature>
<evidence type="ECO:0000313" key="4">
    <source>
        <dbReference type="EMBL" id="CAF1000753.1"/>
    </source>
</evidence>
<keyword evidence="1" id="KW-0472">Membrane</keyword>
<evidence type="ECO:0000313" key="5">
    <source>
        <dbReference type="Proteomes" id="UP000663832"/>
    </source>
</evidence>